<evidence type="ECO:0008006" key="4">
    <source>
        <dbReference type="Google" id="ProtNLM"/>
    </source>
</evidence>
<protein>
    <recommendedName>
        <fullName evidence="4">Lipoprotein</fullName>
    </recommendedName>
</protein>
<feature type="chain" id="PRO_5016434438" description="Lipoprotein" evidence="1">
    <location>
        <begin position="21"/>
        <end position="228"/>
    </location>
</feature>
<reference evidence="2 3" key="1">
    <citation type="submission" date="2018-06" db="EMBL/GenBank/DDBJ databases">
        <title>Genomic Encyclopedia of Archaeal and Bacterial Type Strains, Phase II (KMG-II): from individual species to whole genera.</title>
        <authorList>
            <person name="Goeker M."/>
        </authorList>
    </citation>
    <scope>NUCLEOTIDE SEQUENCE [LARGE SCALE GENOMIC DNA]</scope>
    <source>
        <strain evidence="2 3">T4</strain>
    </source>
</reference>
<feature type="signal peptide" evidence="1">
    <location>
        <begin position="1"/>
        <end position="20"/>
    </location>
</feature>
<dbReference type="EMBL" id="QKTX01000005">
    <property type="protein sequence ID" value="PZV83998.1"/>
    <property type="molecule type" value="Genomic_DNA"/>
</dbReference>
<dbReference type="RefSeq" id="WP_111392597.1">
    <property type="nucleotide sequence ID" value="NZ_QKTX01000005.1"/>
</dbReference>
<dbReference type="Proteomes" id="UP000248917">
    <property type="component" value="Unassembled WGS sequence"/>
</dbReference>
<dbReference type="AlphaFoldDB" id="A0A326RSL1"/>
<dbReference type="OrthoDB" id="822152at2"/>
<organism evidence="2 3">
    <name type="scientific">Algoriphagus aquaeductus</name>
    <dbReference type="NCBI Taxonomy" id="475299"/>
    <lineage>
        <taxon>Bacteria</taxon>
        <taxon>Pseudomonadati</taxon>
        <taxon>Bacteroidota</taxon>
        <taxon>Cytophagia</taxon>
        <taxon>Cytophagales</taxon>
        <taxon>Cyclobacteriaceae</taxon>
        <taxon>Algoriphagus</taxon>
    </lineage>
</organism>
<evidence type="ECO:0000256" key="1">
    <source>
        <dbReference type="SAM" id="SignalP"/>
    </source>
</evidence>
<keyword evidence="3" id="KW-1185">Reference proteome</keyword>
<accession>A0A326RSL1</accession>
<sequence length="228" mass="26178">MKQYRLRSFGFFCALVLVWACDSGSDSKQEEAIQPVASENQLGTLKNQISLALVQKNNWLNHWAGSLGGFDESDFIWVFTDSIDPMEMPEKNPILEKDPLRPYQIAHPEGDGVMDIYSYKVEAQEGLDRPFLNPDSEVIWYRSDGMKERLLFIGPSGMFEEGLWLSPVEFLVLGYFEEDEGFRPMVWMINTEKHQLSQFKLNKTTEKYLPASYLDKKLKSVDLASNGN</sequence>
<keyword evidence="1" id="KW-0732">Signal</keyword>
<gene>
    <name evidence="2" type="ORF">CLV31_105225</name>
</gene>
<evidence type="ECO:0000313" key="3">
    <source>
        <dbReference type="Proteomes" id="UP000248917"/>
    </source>
</evidence>
<comment type="caution">
    <text evidence="2">The sequence shown here is derived from an EMBL/GenBank/DDBJ whole genome shotgun (WGS) entry which is preliminary data.</text>
</comment>
<name>A0A326RSL1_9BACT</name>
<proteinExistence type="predicted"/>
<evidence type="ECO:0000313" key="2">
    <source>
        <dbReference type="EMBL" id="PZV83998.1"/>
    </source>
</evidence>